<sequence length="243" mass="25743">MLDATTGAPDPGWRSGRRCGDSGGQRVGSPSSFGRTPPPGKTPPGLIRKAATAAGGPRQRWVRAGQGLAAGRRARLLLLRGLVSRLTRRPSRPGPGRHDTFARPLWPALGHAPPVALGTRHRRHQKPGARACGATPRRNARAPRTDVLSRRGSVHAPALDTFGVAWHGEVAGRARRNRARGEAWAGWVGGRGDLARARGVVPCRPGLGGRAGGDGRRRGAQPGWLARQVSGRSMGNGHRVTWT</sequence>
<keyword evidence="3" id="KW-1185">Reference proteome</keyword>
<organism evidence="2 3">
    <name type="scientific">Panicum virgatum</name>
    <name type="common">Blackwell switchgrass</name>
    <dbReference type="NCBI Taxonomy" id="38727"/>
    <lineage>
        <taxon>Eukaryota</taxon>
        <taxon>Viridiplantae</taxon>
        <taxon>Streptophyta</taxon>
        <taxon>Embryophyta</taxon>
        <taxon>Tracheophyta</taxon>
        <taxon>Spermatophyta</taxon>
        <taxon>Magnoliopsida</taxon>
        <taxon>Liliopsida</taxon>
        <taxon>Poales</taxon>
        <taxon>Poaceae</taxon>
        <taxon>PACMAD clade</taxon>
        <taxon>Panicoideae</taxon>
        <taxon>Panicodae</taxon>
        <taxon>Paniceae</taxon>
        <taxon>Panicinae</taxon>
        <taxon>Panicum</taxon>
        <taxon>Panicum sect. Hiantes</taxon>
    </lineage>
</organism>
<name>A0A8T0WI26_PANVG</name>
<evidence type="ECO:0000313" key="3">
    <source>
        <dbReference type="Proteomes" id="UP000823388"/>
    </source>
</evidence>
<protein>
    <submittedName>
        <fullName evidence="2">Uncharacterized protein</fullName>
    </submittedName>
</protein>
<dbReference type="AlphaFoldDB" id="A0A8T0WI26"/>
<dbReference type="EMBL" id="CM029039">
    <property type="protein sequence ID" value="KAG2642779.1"/>
    <property type="molecule type" value="Genomic_DNA"/>
</dbReference>
<proteinExistence type="predicted"/>
<feature type="region of interest" description="Disordered" evidence="1">
    <location>
        <begin position="120"/>
        <end position="151"/>
    </location>
</feature>
<comment type="caution">
    <text evidence="2">The sequence shown here is derived from an EMBL/GenBank/DDBJ whole genome shotgun (WGS) entry which is preliminary data.</text>
</comment>
<dbReference type="Proteomes" id="UP000823388">
    <property type="component" value="Chromosome 2K"/>
</dbReference>
<accession>A0A8T0WI26</accession>
<evidence type="ECO:0000256" key="1">
    <source>
        <dbReference type="SAM" id="MobiDB-lite"/>
    </source>
</evidence>
<evidence type="ECO:0000313" key="2">
    <source>
        <dbReference type="EMBL" id="KAG2642779.1"/>
    </source>
</evidence>
<feature type="region of interest" description="Disordered" evidence="1">
    <location>
        <begin position="1"/>
        <end position="45"/>
    </location>
</feature>
<reference evidence="2" key="1">
    <citation type="submission" date="2020-05" db="EMBL/GenBank/DDBJ databases">
        <title>WGS assembly of Panicum virgatum.</title>
        <authorList>
            <person name="Lovell J.T."/>
            <person name="Jenkins J."/>
            <person name="Shu S."/>
            <person name="Juenger T.E."/>
            <person name="Schmutz J."/>
        </authorList>
    </citation>
    <scope>NUCLEOTIDE SEQUENCE</scope>
    <source>
        <strain evidence="2">AP13</strain>
    </source>
</reference>
<gene>
    <name evidence="2" type="ORF">PVAP13_2KG213682</name>
</gene>